<dbReference type="GO" id="GO:0005634">
    <property type="term" value="C:nucleus"/>
    <property type="evidence" value="ECO:0007669"/>
    <property type="project" value="TreeGrafter"/>
</dbReference>
<evidence type="ECO:0000259" key="4">
    <source>
        <dbReference type="PROSITE" id="PS50234"/>
    </source>
</evidence>
<keyword evidence="2" id="KW-0067">ATP-binding</keyword>
<name>A0A830D9K9_9LAMI</name>
<dbReference type="SUPFAM" id="SSF53300">
    <property type="entry name" value="vWA-like"/>
    <property type="match status" value="1"/>
</dbReference>
<comment type="caution">
    <text evidence="5">The sequence shown here is derived from an EMBL/GenBank/DDBJ whole genome shotgun (WGS) entry which is preliminary data.</text>
</comment>
<dbReference type="GO" id="GO:0000055">
    <property type="term" value="P:ribosomal large subunit export from nucleus"/>
    <property type="evidence" value="ECO:0007669"/>
    <property type="project" value="TreeGrafter"/>
</dbReference>
<feature type="compositionally biased region" description="Polar residues" evidence="3">
    <location>
        <begin position="2085"/>
        <end position="2094"/>
    </location>
</feature>
<reference evidence="5" key="1">
    <citation type="submission" date="2020-07" db="EMBL/GenBank/DDBJ databases">
        <title>Ethylene signaling mediates host invasion by parasitic plants.</title>
        <authorList>
            <person name="Yoshida S."/>
        </authorList>
    </citation>
    <scope>NUCLEOTIDE SEQUENCE</scope>
    <source>
        <strain evidence="5">Okayama</strain>
    </source>
</reference>
<evidence type="ECO:0000256" key="3">
    <source>
        <dbReference type="SAM" id="MobiDB-lite"/>
    </source>
</evidence>
<feature type="compositionally biased region" description="Acidic residues" evidence="3">
    <location>
        <begin position="1830"/>
        <end position="1847"/>
    </location>
</feature>
<evidence type="ECO:0000256" key="1">
    <source>
        <dbReference type="ARBA" id="ARBA00022741"/>
    </source>
</evidence>
<feature type="region of interest" description="Disordered" evidence="3">
    <location>
        <begin position="1752"/>
        <end position="2140"/>
    </location>
</feature>
<dbReference type="InterPro" id="IPR002035">
    <property type="entry name" value="VWF_A"/>
</dbReference>
<dbReference type="PANTHER" id="PTHR48103:SF2">
    <property type="entry name" value="MIDASIN"/>
    <property type="match status" value="1"/>
</dbReference>
<protein>
    <submittedName>
        <fullName evidence="5">Midasin</fullName>
    </submittedName>
</protein>
<dbReference type="InterPro" id="IPR036465">
    <property type="entry name" value="vWFA_dom_sf"/>
</dbReference>
<feature type="domain" description="VWFA" evidence="4">
    <location>
        <begin position="2395"/>
        <end position="2595"/>
    </location>
</feature>
<organism evidence="5 6">
    <name type="scientific">Phtheirospermum japonicum</name>
    <dbReference type="NCBI Taxonomy" id="374723"/>
    <lineage>
        <taxon>Eukaryota</taxon>
        <taxon>Viridiplantae</taxon>
        <taxon>Streptophyta</taxon>
        <taxon>Embryophyta</taxon>
        <taxon>Tracheophyta</taxon>
        <taxon>Spermatophyta</taxon>
        <taxon>Magnoliopsida</taxon>
        <taxon>eudicotyledons</taxon>
        <taxon>Gunneridae</taxon>
        <taxon>Pentapetalae</taxon>
        <taxon>asterids</taxon>
        <taxon>lamiids</taxon>
        <taxon>Lamiales</taxon>
        <taxon>Orobanchaceae</taxon>
        <taxon>Orobanchaceae incertae sedis</taxon>
        <taxon>Phtheirospermum</taxon>
    </lineage>
</organism>
<dbReference type="GO" id="GO:0000027">
    <property type="term" value="P:ribosomal large subunit assembly"/>
    <property type="evidence" value="ECO:0007669"/>
    <property type="project" value="TreeGrafter"/>
</dbReference>
<feature type="compositionally biased region" description="Basic and acidic residues" evidence="3">
    <location>
        <begin position="2202"/>
        <end position="2225"/>
    </location>
</feature>
<gene>
    <name evidence="5" type="ORF">PHJA_002525400</name>
</gene>
<accession>A0A830D9K9</accession>
<dbReference type="GO" id="GO:0030687">
    <property type="term" value="C:preribosome, large subunit precursor"/>
    <property type="evidence" value="ECO:0007669"/>
    <property type="project" value="TreeGrafter"/>
</dbReference>
<feature type="compositionally biased region" description="Acidic residues" evidence="3">
    <location>
        <begin position="1970"/>
        <end position="1986"/>
    </location>
</feature>
<dbReference type="FunFam" id="3.40.50.410:FF:000114">
    <property type="entry name" value="Midasin"/>
    <property type="match status" value="1"/>
</dbReference>
<feature type="region of interest" description="Disordered" evidence="3">
    <location>
        <begin position="2183"/>
        <end position="2246"/>
    </location>
</feature>
<dbReference type="PANTHER" id="PTHR48103">
    <property type="entry name" value="MIDASIN-RELATED"/>
    <property type="match status" value="1"/>
</dbReference>
<evidence type="ECO:0000313" key="5">
    <source>
        <dbReference type="EMBL" id="GFQ03816.1"/>
    </source>
</evidence>
<feature type="compositionally biased region" description="Polar residues" evidence="3">
    <location>
        <begin position="2041"/>
        <end position="2064"/>
    </location>
</feature>
<feature type="compositionally biased region" description="Basic and acidic residues" evidence="3">
    <location>
        <begin position="1892"/>
        <end position="1904"/>
    </location>
</feature>
<dbReference type="GO" id="GO:0005524">
    <property type="term" value="F:ATP binding"/>
    <property type="evidence" value="ECO:0007669"/>
    <property type="project" value="UniProtKB-KW"/>
</dbReference>
<evidence type="ECO:0000256" key="2">
    <source>
        <dbReference type="ARBA" id="ARBA00022840"/>
    </source>
</evidence>
<dbReference type="Proteomes" id="UP000653305">
    <property type="component" value="Unassembled WGS sequence"/>
</dbReference>
<evidence type="ECO:0000313" key="6">
    <source>
        <dbReference type="Proteomes" id="UP000653305"/>
    </source>
</evidence>
<feature type="compositionally biased region" description="Polar residues" evidence="3">
    <location>
        <begin position="2121"/>
        <end position="2130"/>
    </location>
</feature>
<dbReference type="PROSITE" id="PS50234">
    <property type="entry name" value="VWFA"/>
    <property type="match status" value="1"/>
</dbReference>
<feature type="compositionally biased region" description="Basic and acidic residues" evidence="3">
    <location>
        <begin position="1987"/>
        <end position="1997"/>
    </location>
</feature>
<feature type="compositionally biased region" description="Acidic residues" evidence="3">
    <location>
        <begin position="1924"/>
        <end position="1935"/>
    </location>
</feature>
<feature type="compositionally biased region" description="Basic and acidic residues" evidence="3">
    <location>
        <begin position="2074"/>
        <end position="2083"/>
    </location>
</feature>
<sequence length="2607" mass="295825">MAGIQFCLLLVTYTKNSASFQTFVKRYGRGKTSLGNQVQHPRAILFHFLEPRCVLHHKLKGPYNVDYEVCSFCLYFTFYVSELVPVDVDDLDEVTVDGALSTNVELRGHAMQGVSMSSCIVAKADDNDSEIIQQLEGMHQVLLGRSDYEKQKLVVKLSTPKIAPWSALCSACCVFSMDVLCRRPGLESWLKTQPILDETSLCLDLELLQHLTTITLVDSTEQHHALLGLSGLLRSSLNFSLYYSSRSPTDFSPHNTILWILDAWESVHGANEKISSSILGMWFRWHAALWEPCPMLAEALPEDDVFGILLPHKLFWPLKSATVKQILQNPSFIRDYHLHNYNLRAASRNIWRSSIKMSASHDMLLSVARSLFHQIIYAHKKSFEDSRYAKIRSAFHSIQAPPEDVKDVVSLLASSSHHVFTSLIGCYIEPLLGELYPVCPSEDIQNLGCALLRIGGLRYNLLVCCDDLDPTLKYSIRYSELTEKIASLEIEIQVRKDCIYLAGNTNQREADSHKLNLLEELKAEKRRLHRKMVFRPNSGKYKELKNTCDEFLVAVTAIVEWINDLKRFSIEEVTDQVRNWQEIISRFIDRISNEYSSYIDIIEPLQVSVYEMKLGLSLIVSGVLHKKYMEKIGEEDMNPVLSMIHKFVRFPRVCASESVSVNVGRQPVVSNRDIEFPTSVEEIDMIMLHNVLGFTNETVSAKENFSCAMPSTLPLKVSIYYNVLARIKDSAADACFLAGSSFKCVHEIFDDIASLWMRHRSKPTDESNGQQFNFRARAFKIESIIDIDVSNCANLLANDSFSEWQELLAEELDEKIKVNEEDEASDLNWNAKESDLDGIVNIHNQLFGSVDLVQIPGSIQVSDTDRLSSFLGSYMLGMKMTQDLKGSFSSTFDAKIAPEHLLRLCLEHDDKITLSHNSTRAYNFYKDSNSPMMAKLVEPVSILKQRILVLLCEWDDHPALMKIIEVVDMILALPLDTSLAKALSALEFLLNRVRIVQETVAKFPLSDQLDPIFALVSSWHKLEFESWPALLDEVQSQFENNAGKLWFPLYPIFQQIHTDDIDQHNSSMIERHVSNICLYVYLLVDFCILISPCQVENMKILYNTFGFYVQLLPRILEHIKANRSSIEKELSELLKLCRWDRIENYFTIESFKRTRLKLRKIVKKYTDLLQQPLLEFLGRETSRSGLNTPHSIETQKPITDAYEVSRTLLDAVCNQTQSKANDSSLWFADWWKNLERVGEVMNGIKDSIPSQSSCFSEGEERKQLWHTIENLCMSLIHCGEIWEDTSKHLGKRRALSDLLKLLDSCGLSKHRTSLKGQYEKSWLLQPSYEVQHLLLTQSDHLQSSSRELIWKTANKYYFKSIASTQSLEKICLNFHKDFSLIQVKRSGSYIDDLIEIQQEQRAVAYSFAKKLKCLRQNIWPLSNLFSSINSASESSSDVSLTKDQHATFECMWQQKQLFDGFCSLLYEEHLLLQKVENNHLGTCSDVKDGVKEIRLFIHKALPDFQKSKAINFLDRHLLGSYEDNTMIGFALHPYGVTKEMEQLVDQNFKLIKSFENNLSAFHVQEDQQGAVKNILLGHIEDLIAKARNAEGLYSSSEARKISNGGKNLNELECDFNVALKGIYEHIIRAFENVRSLNYDSALTEESLKNMKQWKILFEKDIEHLQLDLICEDVLKIIQSAGDFLNYGGDNNSCISSVCIELKNVYVLLEMILSFGDNLLQDLLFIHSMVSKVTCALANILASLFAKGFGTTEDQENESAKEGTQDARGTGMGEGAGLKDVSDQIEDEDQLLGTGEKPNEERDDMSDMPSKNEKGIEMEEDFNGETCSVSEDSEEDGENEDNNQDEPQLDSAMGEVGDESNIVDEKLGDDKDDDENGNTNEKYENGPSVNDKSSQDEELRAKEDSAAVEEDGRDLDGKESNEQDNGNDEENHDGEDDMKIDKDDVSVDPSGINPEDLNETPDQEDARGDELETNEPMEDGESEDMDDSDLKNDEEKAAAAELLEEEPDSEHPAENGETANAEESCPENNTEMEFRTPKQDFMQPNPNDNNAQSAGQSVQGFTDTADQGDFGPNEKNPDFSELRNDLAQTSGQPNASELEIRVADSKSGTNLSNEQLKDSLPPSESLNQKVQPNPFRSVGDALDGWKERVKVSVDLEEQVDNPDDMVEENADEYGYTAEFKEGTAQALGPATAEQIKGDITQNDTERDVGKTETRDTTDETETEKTTSESGPIRNSAPNIVSDVKETQTVVDLEKQSGESMEIDDEDYNKDMANLSESLVSMKRSYMSEDMRRHIEFPMDVDDDELGKARSFEPSVDKREDALTVWRRYELLTTRLSQELAEQLRLVMEPTLASKLQGDYKTGKRINMKKVIPYVASHYRKDKIWLRRTKPSKRDYQVVIAVDDSASMSEGRCGDFAVEALVTVCRAMSQLEVGNLAVASFGQQGNIRLLHDFDKTFTPEAGIEMISSLTFKQENTIADEPIVDLLKYLNNMLDTAVMQARLPSGHNPLQQLVLIIADGRFNEKEKLKRYVRDILSKKRMVAFLLLDSPNESIMEFMEATVQGKDIKFSKYLDSFPFPYYVVLKNIEALPRTLADLLRQWFELMQLSRE</sequence>
<proteinExistence type="predicted"/>
<keyword evidence="6" id="KW-1185">Reference proteome</keyword>
<dbReference type="EMBL" id="BMAC01000873">
    <property type="protein sequence ID" value="GFQ03816.1"/>
    <property type="molecule type" value="Genomic_DNA"/>
</dbReference>
<keyword evidence="1" id="KW-0547">Nucleotide-binding</keyword>
<dbReference type="OrthoDB" id="5186at2759"/>